<feature type="compositionally biased region" description="Basic and acidic residues" evidence="4">
    <location>
        <begin position="134"/>
        <end position="145"/>
    </location>
</feature>
<evidence type="ECO:0000256" key="3">
    <source>
        <dbReference type="ARBA" id="ARBA00023136"/>
    </source>
</evidence>
<proteinExistence type="inferred from homology"/>
<dbReference type="GO" id="GO:0005634">
    <property type="term" value="C:nucleus"/>
    <property type="evidence" value="ECO:0007669"/>
    <property type="project" value="TreeGrafter"/>
</dbReference>
<comment type="similarity">
    <text evidence="2">Belongs to the SRR1 family.</text>
</comment>
<feature type="region of interest" description="Disordered" evidence="4">
    <location>
        <begin position="426"/>
        <end position="447"/>
    </location>
</feature>
<name>A0A8H8QKH3_9BASI</name>
<keyword evidence="3" id="KW-0472">Membrane</keyword>
<accession>A0A8H8QKH3</accession>
<feature type="region of interest" description="Disordered" evidence="4">
    <location>
        <begin position="290"/>
        <end position="330"/>
    </location>
</feature>
<evidence type="ECO:0000259" key="5">
    <source>
        <dbReference type="Pfam" id="PF07985"/>
    </source>
</evidence>
<evidence type="ECO:0000313" key="8">
    <source>
        <dbReference type="Proteomes" id="UP000658997"/>
    </source>
</evidence>
<dbReference type="PANTHER" id="PTHR28626:SF3">
    <property type="entry name" value="SRR1-LIKE PROTEIN"/>
    <property type="match status" value="1"/>
</dbReference>
<feature type="domain" description="SRR1-like" evidence="5">
    <location>
        <begin position="168"/>
        <end position="205"/>
    </location>
</feature>
<organism evidence="7 8">
    <name type="scientific">Ustilago bromivora</name>
    <dbReference type="NCBI Taxonomy" id="307758"/>
    <lineage>
        <taxon>Eukaryota</taxon>
        <taxon>Fungi</taxon>
        <taxon>Dikarya</taxon>
        <taxon>Basidiomycota</taxon>
        <taxon>Ustilaginomycotina</taxon>
        <taxon>Ustilaginomycetes</taxon>
        <taxon>Ustilaginales</taxon>
        <taxon>Ustilaginaceae</taxon>
        <taxon>Ustilago</taxon>
    </lineage>
</organism>
<sequence>MVDVEKPTTTTTPTQISPPKDSDAFYALPTSSYYFGPPISTSAFGEPVTGTPTIHLPKEIISPTAFGEIINDLNSALISAHNPTKTWIDNSAAILSFYLTSLVFGTHYQRLHNHPTVAPAHDVRPGGGRRGAIRPKERSDADREGRRSYAQLLASTFASVWSDHKAEGKAEVPKKIVCLGLGSPTSSRSAQVQLALLVVVRTYISLLPSSEREGDTEAVTLTSDPDNKASVKGKGKQTPTPNGAAVLNGERRERSHGEKGAVVDCVAYDPVFTPADIKLLARYGVRALAPYSTPSDSRSDPTTSNPSATPATNASASSIPSQAEKTVNQGTAVEEETIDWHYTKIRTPTLVYMPHCDRELYEYILSLNYPPSSTATAAASPTVLLSNILKNYTTFNSHLEETWPTLHRLIPQLRIVEVPNWQSGKPSALIPQEAQEQGGGEDEGRRERGLEVVGEFVKMWDKNALRDLGFHWL</sequence>
<feature type="domain" description="SRR1-like" evidence="5">
    <location>
        <begin position="263"/>
        <end position="472"/>
    </location>
</feature>
<protein>
    <recommendedName>
        <fullName evidence="9">SRR1-like domain-containing protein</fullName>
    </recommendedName>
</protein>
<evidence type="ECO:0008006" key="9">
    <source>
        <dbReference type="Google" id="ProtNLM"/>
    </source>
</evidence>
<evidence type="ECO:0000259" key="6">
    <source>
        <dbReference type="Pfam" id="PF10256"/>
    </source>
</evidence>
<comment type="subcellular location">
    <subcellularLocation>
        <location evidence="1">Membrane</location>
    </subcellularLocation>
</comment>
<evidence type="ECO:0000256" key="2">
    <source>
        <dbReference type="ARBA" id="ARBA00009856"/>
    </source>
</evidence>
<feature type="region of interest" description="Disordered" evidence="4">
    <location>
        <begin position="1"/>
        <end position="21"/>
    </location>
</feature>
<feature type="compositionally biased region" description="Basic and acidic residues" evidence="4">
    <location>
        <begin position="249"/>
        <end position="258"/>
    </location>
</feature>
<evidence type="ECO:0000256" key="4">
    <source>
        <dbReference type="SAM" id="MobiDB-lite"/>
    </source>
</evidence>
<dbReference type="AlphaFoldDB" id="A0A8H8QKH3"/>
<feature type="region of interest" description="Disordered" evidence="4">
    <location>
        <begin position="211"/>
        <end position="258"/>
    </location>
</feature>
<comment type="caution">
    <text evidence="7">The sequence shown here is derived from an EMBL/GenBank/DDBJ whole genome shotgun (WGS) entry which is preliminary data.</text>
</comment>
<keyword evidence="8" id="KW-1185">Reference proteome</keyword>
<dbReference type="Proteomes" id="UP000658997">
    <property type="component" value="Unassembled WGS sequence"/>
</dbReference>
<feature type="domain" description="Golgin subfamily A member 7/ERF4" evidence="6">
    <location>
        <begin position="58"/>
        <end position="110"/>
    </location>
</feature>
<gene>
    <name evidence="7" type="ORF">UBRO2_02152</name>
</gene>
<dbReference type="EMBL" id="ULHB01000031">
    <property type="protein sequence ID" value="SYW77960.1"/>
    <property type="molecule type" value="Genomic_DNA"/>
</dbReference>
<dbReference type="InterPro" id="IPR040044">
    <property type="entry name" value="SRR1L"/>
</dbReference>
<dbReference type="InterPro" id="IPR019383">
    <property type="entry name" value="Golgin_A_7/ERF4"/>
</dbReference>
<evidence type="ECO:0000313" key="7">
    <source>
        <dbReference type="EMBL" id="SYW77960.1"/>
    </source>
</evidence>
<evidence type="ECO:0000256" key="1">
    <source>
        <dbReference type="ARBA" id="ARBA00004370"/>
    </source>
</evidence>
<dbReference type="PANTHER" id="PTHR28626">
    <property type="entry name" value="SRR1-LIKE PROTEIN"/>
    <property type="match status" value="1"/>
</dbReference>
<dbReference type="GO" id="GO:0016020">
    <property type="term" value="C:membrane"/>
    <property type="evidence" value="ECO:0007669"/>
    <property type="project" value="UniProtKB-SubCell"/>
</dbReference>
<feature type="compositionally biased region" description="Low complexity" evidence="4">
    <location>
        <begin position="292"/>
        <end position="321"/>
    </location>
</feature>
<dbReference type="InterPro" id="IPR012942">
    <property type="entry name" value="SRR1-like"/>
</dbReference>
<feature type="region of interest" description="Disordered" evidence="4">
    <location>
        <begin position="117"/>
        <end position="145"/>
    </location>
</feature>
<dbReference type="Pfam" id="PF07985">
    <property type="entry name" value="SRR1"/>
    <property type="match status" value="2"/>
</dbReference>
<dbReference type="Pfam" id="PF10256">
    <property type="entry name" value="Erf4"/>
    <property type="match status" value="1"/>
</dbReference>
<reference evidence="7" key="1">
    <citation type="submission" date="2018-08" db="EMBL/GenBank/DDBJ databases">
        <authorList>
            <person name="Guldener U."/>
        </authorList>
    </citation>
    <scope>NUCLEOTIDE SEQUENCE</scope>
    <source>
        <strain evidence="7">UB2</strain>
    </source>
</reference>
<dbReference type="GO" id="GO:0005737">
    <property type="term" value="C:cytoplasm"/>
    <property type="evidence" value="ECO:0007669"/>
    <property type="project" value="TreeGrafter"/>
</dbReference>